<dbReference type="AlphaFoldDB" id="A0A8H9L5A0"/>
<comment type="caution">
    <text evidence="1">The sequence shown here is derived from an EMBL/GenBank/DDBJ whole genome shotgun (WGS) entry which is preliminary data.</text>
</comment>
<reference evidence="1" key="2">
    <citation type="submission" date="2020-09" db="EMBL/GenBank/DDBJ databases">
        <authorList>
            <person name="Sun Q."/>
            <person name="Ohkuma M."/>
        </authorList>
    </citation>
    <scope>NUCLEOTIDE SEQUENCE</scope>
    <source>
        <strain evidence="1">JCM 3051</strain>
    </source>
</reference>
<evidence type="ECO:0000313" key="1">
    <source>
        <dbReference type="EMBL" id="GGM36205.1"/>
    </source>
</evidence>
<sequence>MPLGHAPAPPPVASSRPVAREWWQRLLREAAINEMDETLLRLQKAGDEVMGGDGVVELTTNSTKAAEFIEARMKQLGIRGYVRIVPE</sequence>
<reference evidence="1" key="1">
    <citation type="journal article" date="2014" name="Int. J. Syst. Evol. Microbiol.">
        <title>Complete genome sequence of Corynebacterium casei LMG S-19264T (=DSM 44701T), isolated from a smear-ripened cheese.</title>
        <authorList>
            <consortium name="US DOE Joint Genome Institute (JGI-PGF)"/>
            <person name="Walter F."/>
            <person name="Albersmeier A."/>
            <person name="Kalinowski J."/>
            <person name="Ruckert C."/>
        </authorList>
    </citation>
    <scope>NUCLEOTIDE SEQUENCE</scope>
    <source>
        <strain evidence="1">JCM 3051</strain>
    </source>
</reference>
<dbReference type="EMBL" id="BMPT01000016">
    <property type="protein sequence ID" value="GGM36205.1"/>
    <property type="molecule type" value="Genomic_DNA"/>
</dbReference>
<name>A0A8H9L5A0_9MICO</name>
<gene>
    <name evidence="1" type="ORF">GCM10010102_34460</name>
</gene>
<accession>A0A8H9L5A0</accession>
<dbReference type="Proteomes" id="UP000655589">
    <property type="component" value="Unassembled WGS sequence"/>
</dbReference>
<keyword evidence="2" id="KW-1185">Reference proteome</keyword>
<evidence type="ECO:0000313" key="2">
    <source>
        <dbReference type="Proteomes" id="UP000655589"/>
    </source>
</evidence>
<protein>
    <submittedName>
        <fullName evidence="1">Uncharacterized protein</fullName>
    </submittedName>
</protein>
<proteinExistence type="predicted"/>
<organism evidence="1 2">
    <name type="scientific">Promicromonospora citrea</name>
    <dbReference type="NCBI Taxonomy" id="43677"/>
    <lineage>
        <taxon>Bacteria</taxon>
        <taxon>Bacillati</taxon>
        <taxon>Actinomycetota</taxon>
        <taxon>Actinomycetes</taxon>
        <taxon>Micrococcales</taxon>
        <taxon>Promicromonosporaceae</taxon>
        <taxon>Promicromonospora</taxon>
    </lineage>
</organism>